<feature type="region of interest" description="Disordered" evidence="1">
    <location>
        <begin position="1"/>
        <end position="140"/>
    </location>
</feature>
<feature type="region of interest" description="Disordered" evidence="1">
    <location>
        <begin position="1066"/>
        <end position="1109"/>
    </location>
</feature>
<feature type="compositionally biased region" description="Basic and acidic residues" evidence="1">
    <location>
        <begin position="910"/>
        <end position="931"/>
    </location>
</feature>
<feature type="compositionally biased region" description="Basic and acidic residues" evidence="1">
    <location>
        <begin position="1126"/>
        <end position="1136"/>
    </location>
</feature>
<feature type="compositionally biased region" description="Basic residues" evidence="1">
    <location>
        <begin position="1"/>
        <end position="11"/>
    </location>
</feature>
<feature type="compositionally biased region" description="Basic and acidic residues" evidence="1">
    <location>
        <begin position="1410"/>
        <end position="1424"/>
    </location>
</feature>
<feature type="region of interest" description="Disordered" evidence="1">
    <location>
        <begin position="638"/>
        <end position="1004"/>
    </location>
</feature>
<feature type="compositionally biased region" description="Polar residues" evidence="1">
    <location>
        <begin position="800"/>
        <end position="831"/>
    </location>
</feature>
<feature type="compositionally biased region" description="Basic and acidic residues" evidence="1">
    <location>
        <begin position="983"/>
        <end position="997"/>
    </location>
</feature>
<accession>A0AAE1DHK2</accession>
<feature type="compositionally biased region" description="Basic and acidic residues" evidence="1">
    <location>
        <begin position="228"/>
        <end position="241"/>
    </location>
</feature>
<feature type="compositionally biased region" description="Polar residues" evidence="1">
    <location>
        <begin position="710"/>
        <end position="720"/>
    </location>
</feature>
<dbReference type="EMBL" id="JAWDGP010003786">
    <property type="protein sequence ID" value="KAK3770836.1"/>
    <property type="molecule type" value="Genomic_DNA"/>
</dbReference>
<dbReference type="Proteomes" id="UP001283361">
    <property type="component" value="Unassembled WGS sequence"/>
</dbReference>
<organism evidence="2 3">
    <name type="scientific">Elysia crispata</name>
    <name type="common">lettuce slug</name>
    <dbReference type="NCBI Taxonomy" id="231223"/>
    <lineage>
        <taxon>Eukaryota</taxon>
        <taxon>Metazoa</taxon>
        <taxon>Spiralia</taxon>
        <taxon>Lophotrochozoa</taxon>
        <taxon>Mollusca</taxon>
        <taxon>Gastropoda</taxon>
        <taxon>Heterobranchia</taxon>
        <taxon>Euthyneura</taxon>
        <taxon>Panpulmonata</taxon>
        <taxon>Sacoglossa</taxon>
        <taxon>Placobranchoidea</taxon>
        <taxon>Plakobranchidae</taxon>
        <taxon>Elysia</taxon>
    </lineage>
</organism>
<feature type="compositionally biased region" description="Basic and acidic residues" evidence="1">
    <location>
        <begin position="1510"/>
        <end position="1540"/>
    </location>
</feature>
<feature type="region of interest" description="Disordered" evidence="1">
    <location>
        <begin position="1410"/>
        <end position="1607"/>
    </location>
</feature>
<protein>
    <submittedName>
        <fullName evidence="2">Uncharacterized protein</fullName>
    </submittedName>
</protein>
<keyword evidence="3" id="KW-1185">Reference proteome</keyword>
<feature type="compositionally biased region" description="Low complexity" evidence="1">
    <location>
        <begin position="35"/>
        <end position="99"/>
    </location>
</feature>
<feature type="region of interest" description="Disordered" evidence="1">
    <location>
        <begin position="364"/>
        <end position="399"/>
    </location>
</feature>
<evidence type="ECO:0000313" key="3">
    <source>
        <dbReference type="Proteomes" id="UP001283361"/>
    </source>
</evidence>
<evidence type="ECO:0000313" key="2">
    <source>
        <dbReference type="EMBL" id="KAK3770836.1"/>
    </source>
</evidence>
<feature type="compositionally biased region" description="Basic and acidic residues" evidence="1">
    <location>
        <begin position="943"/>
        <end position="953"/>
    </location>
</feature>
<feature type="compositionally biased region" description="Low complexity" evidence="1">
    <location>
        <begin position="193"/>
        <end position="210"/>
    </location>
</feature>
<name>A0AAE1DHK2_9GAST</name>
<feature type="region of interest" description="Disordered" evidence="1">
    <location>
        <begin position="453"/>
        <end position="532"/>
    </location>
</feature>
<feature type="compositionally biased region" description="Polar residues" evidence="1">
    <location>
        <begin position="1428"/>
        <end position="1440"/>
    </location>
</feature>
<sequence length="1607" mass="174022">MAQKTAGHHRAAPSSTFSSLAVLDERATGGGRGTGRNSPASSCPSPSPGRRSPGVSSLGADSVGMGSSGAAMRATSTSASGSSSPASSISGRRSPAAAADIMFRGRPITPSHKAGAACGPASLPHGAGRSFSDSASDDAASLRSLENGDDCLQCALSSFSLHGTAPQRHNHAKSARDPIVFYDDLKLSRPSLFLPSSSLPTSRSSSSLGSDYGNNPKYRTQKPPAAHSELELFRSRGERYSIKRRQTLKGEEKEHSGNDEESPGPASSTFVRPDGRRVSVCTPSNKWIVHWHELLRRRKSLEEMAKMEGEPTVQNATAADSPILQVSPPTPSPASSLAQLDTQASSNGRFDSDITNTVFDLVRRKDGGRGSLPHGKNQRQDSLTPPGGHSRQDSTSSVESISALVMAAQERQAVARLPSVELDELTFSGTDELRLPTEGIPIPVIRRQHQVSALAEGNISDSSDDPSSRRKMRLNRSGSRTPSPASSRGSRPLTPVFPHGSQSHSPALSRSPTSPCSSPSNRPRILGDKPVLPNKLKLTVSIPTAKQEMKHQLDEIENCPSEDLQPKSSSPQSDYFSPLRSSDLDDKQMETPPWRRRDTSFMPATPLPQIETPPPQKRIFDISTNVLPLVMTPELARARRTGAPSPTRPGSSPQQEDRQGRRLLPAPGVVVAVNARASAAPTAGVSADNYDMRAESKETARREKMKFLPSSRSVSMSSQDGRPEKPARRGAYSRSIGGQSVTVVPAKGKHYSSSSAASSSDEEGAGSRPALSTSSRTLDRNDETVGAVARDGAGGGRRGSCSSFVSYTAESVRSNSSATNVDPSSDESPSNHPVKEYKHTATNNNNESNKTAYSNSSSQPVDRQANLLEKNPLTKSRSDINELKPGSKDSKNKPSPSISSKFRFGRKNKAKDSEKSSERGDGEKIDADSVKSQDGAKGSKGKTGTDRNPELNAKRSNSFEEVYDSNVNRLLETMRGSTLPNTGREKDKKPRWEDVKVRPGPTGKNISFLIQQSLSLNEELAENAKWYNSCDDSENWVGGSEFLDKFRDKSLTIDDIDVAKSTSGEGLLSPWLHKRPQQQLSREEGKMASTSSESNKTATHVEADKQKASSSVLATRIDVERKDTIGDIQRKHDGVQQRKKPVPPQTYSEQHAALISRTPDREIPESLKLKLCRAGSAASDTLSIIHETSESSRDDNSLSSNDQGNSGVISCEEDSNDTLFGCESRHSLSDDEKPVSLFQDTIEEGDRGKTELSENIPSTLQMDERNLQKSDSSFAATEKRLKEDLVLLVFDGMDDREENKIPEKILDLDFMKKTNTYSYNNEETDTQHVLASRVCEAANNSTDTEMLEDNSELENIDKTDYYEKYDNSQGSSVFSLADSNPECFVLENVAPSQATTEKIDRLSDLRVDIDVDPKSGDIGKRGLEEETTGVNRTSAWSSDTSDSEGKVETLKVSPPLANSCSVDGSLQGNDNDGDVVDNAGTADEDGDDSSSSRTSAGSGGQKETLLKMALRAERENHLLQRERAERAREQEERRRLEATEKGLPLPPTKPRRDPDNDSLTSGHLSISSRDESSTGQGGSGFFSRLKTRARRKGYPRSKPSVTKPVTK</sequence>
<feature type="region of interest" description="Disordered" evidence="1">
    <location>
        <begin position="560"/>
        <end position="617"/>
    </location>
</feature>
<gene>
    <name evidence="2" type="ORF">RRG08_036437</name>
</gene>
<feature type="compositionally biased region" description="Low complexity" evidence="1">
    <location>
        <begin position="509"/>
        <end position="524"/>
    </location>
</feature>
<feature type="compositionally biased region" description="Polar residues" evidence="1">
    <location>
        <begin position="1088"/>
        <end position="1098"/>
    </location>
</feature>
<feature type="region of interest" description="Disordered" evidence="1">
    <location>
        <begin position="1188"/>
        <end position="1215"/>
    </location>
</feature>
<feature type="compositionally biased region" description="Low complexity" evidence="1">
    <location>
        <begin position="669"/>
        <end position="683"/>
    </location>
</feature>
<feature type="region of interest" description="Disordered" evidence="1">
    <location>
        <begin position="306"/>
        <end position="352"/>
    </location>
</feature>
<feature type="compositionally biased region" description="Polar residues" evidence="1">
    <location>
        <begin position="840"/>
        <end position="861"/>
    </location>
</feature>
<feature type="compositionally biased region" description="Basic and acidic residues" evidence="1">
    <location>
        <begin position="690"/>
        <end position="706"/>
    </location>
</feature>
<reference evidence="2" key="1">
    <citation type="journal article" date="2023" name="G3 (Bethesda)">
        <title>A reference genome for the long-term kleptoplast-retaining sea slug Elysia crispata morphotype clarki.</title>
        <authorList>
            <person name="Eastman K.E."/>
            <person name="Pendleton A.L."/>
            <person name="Shaikh M.A."/>
            <person name="Suttiyut T."/>
            <person name="Ogas R."/>
            <person name="Tomko P."/>
            <person name="Gavelis G."/>
            <person name="Widhalm J.R."/>
            <person name="Wisecaver J.H."/>
        </authorList>
    </citation>
    <scope>NUCLEOTIDE SEQUENCE</scope>
    <source>
        <strain evidence="2">ECLA1</strain>
    </source>
</reference>
<evidence type="ECO:0000256" key="1">
    <source>
        <dbReference type="SAM" id="MobiDB-lite"/>
    </source>
</evidence>
<feature type="compositionally biased region" description="Basic residues" evidence="1">
    <location>
        <begin position="1585"/>
        <end position="1595"/>
    </location>
</feature>
<feature type="compositionally biased region" description="Basic and acidic residues" evidence="1">
    <location>
        <begin position="582"/>
        <end position="599"/>
    </location>
</feature>
<feature type="compositionally biased region" description="Polar residues" evidence="1">
    <location>
        <begin position="1456"/>
        <end position="1467"/>
    </location>
</feature>
<feature type="compositionally biased region" description="Polar residues" evidence="1">
    <location>
        <begin position="476"/>
        <end position="489"/>
    </location>
</feature>
<feature type="compositionally biased region" description="Polar residues" evidence="1">
    <location>
        <begin position="566"/>
        <end position="575"/>
    </location>
</feature>
<proteinExistence type="predicted"/>
<feature type="region of interest" description="Disordered" evidence="1">
    <location>
        <begin position="1126"/>
        <end position="1152"/>
    </location>
</feature>
<feature type="compositionally biased region" description="Basic and acidic residues" evidence="1">
    <location>
        <begin position="876"/>
        <end position="892"/>
    </location>
</feature>
<comment type="caution">
    <text evidence="2">The sequence shown here is derived from an EMBL/GenBank/DDBJ whole genome shotgun (WGS) entry which is preliminary data.</text>
</comment>
<feature type="region of interest" description="Disordered" evidence="1">
    <location>
        <begin position="193"/>
        <end position="277"/>
    </location>
</feature>
<feature type="compositionally biased region" description="Polar residues" evidence="1">
    <location>
        <begin position="337"/>
        <end position="352"/>
    </location>
</feature>
<feature type="compositionally biased region" description="Polar residues" evidence="1">
    <location>
        <begin position="1557"/>
        <end position="1567"/>
    </location>
</feature>
<feature type="compositionally biased region" description="Basic and acidic residues" evidence="1">
    <location>
        <begin position="248"/>
        <end position="258"/>
    </location>
</feature>